<accession>H8I7E2</accession>
<dbReference type="Gene3D" id="6.20.120.50">
    <property type="match status" value="1"/>
</dbReference>
<keyword evidence="2" id="KW-1185">Reference proteome</keyword>
<dbReference type="KEGG" id="mez:Mtc_2069"/>
<gene>
    <name evidence="1" type="ordered locus">Mtc_2069</name>
</gene>
<evidence type="ECO:0000313" key="1">
    <source>
        <dbReference type="EMBL" id="AFD00808.1"/>
    </source>
</evidence>
<proteinExistence type="predicted"/>
<protein>
    <recommendedName>
        <fullName evidence="3">DUF3006 domain-containing protein</fullName>
    </recommendedName>
</protein>
<name>H8I7E2_METCZ</name>
<reference evidence="1 2" key="1">
    <citation type="journal article" date="2012" name="J. Bacteriol.">
        <title>Complete genome sequence of a thermophilic methanogen, Methanocella conradii HZ254, isolated from Chinese rice field soil.</title>
        <authorList>
            <person name="Lu Z."/>
            <person name="Lu Y."/>
        </authorList>
    </citation>
    <scope>NUCLEOTIDE SEQUENCE [LARGE SCALE GENOMIC DNA]</scope>
    <source>
        <strain evidence="2">DSM 24694 / JCM 17849 / CGMCC 1.5162 / HZ254</strain>
    </source>
</reference>
<organism evidence="1 2">
    <name type="scientific">Methanocella conradii (strain DSM 24694 / JCM 17849 / CGMCC 1.5162 / HZ254)</name>
    <dbReference type="NCBI Taxonomy" id="1041930"/>
    <lineage>
        <taxon>Archaea</taxon>
        <taxon>Methanobacteriati</taxon>
        <taxon>Methanobacteriota</taxon>
        <taxon>Stenosarchaea group</taxon>
        <taxon>Methanomicrobia</taxon>
        <taxon>Methanocellales</taxon>
        <taxon>Methanocellaceae</taxon>
        <taxon>Methanocella</taxon>
    </lineage>
</organism>
<dbReference type="AlphaFoldDB" id="H8I7E2"/>
<dbReference type="HOGENOM" id="CLU_181623_0_0_2"/>
<dbReference type="RefSeq" id="WP_014406639.1">
    <property type="nucleotide sequence ID" value="NC_017034.1"/>
</dbReference>
<dbReference type="Pfam" id="PF11213">
    <property type="entry name" value="DUF3006"/>
    <property type="match status" value="1"/>
</dbReference>
<dbReference type="STRING" id="1041930.Mtc_2069"/>
<dbReference type="EMBL" id="CP003243">
    <property type="protein sequence ID" value="AFD00808.1"/>
    <property type="molecule type" value="Genomic_DNA"/>
</dbReference>
<dbReference type="InterPro" id="IPR021377">
    <property type="entry name" value="DUF3006"/>
</dbReference>
<dbReference type="OrthoDB" id="107717at2157"/>
<sequence>MKATLDRFEDGYAVLLIRDGETIEVDFPACLLPEGCEEGDILDITIKRDVESTEETRGQVSRLIEKLKKKGEERK</sequence>
<evidence type="ECO:0000313" key="2">
    <source>
        <dbReference type="Proteomes" id="UP000005233"/>
    </source>
</evidence>
<dbReference type="Proteomes" id="UP000005233">
    <property type="component" value="Chromosome"/>
</dbReference>
<dbReference type="GeneID" id="11972224"/>
<evidence type="ECO:0008006" key="3">
    <source>
        <dbReference type="Google" id="ProtNLM"/>
    </source>
</evidence>
<dbReference type="eggNOG" id="arCOG05289">
    <property type="taxonomic scope" value="Archaea"/>
</dbReference>